<reference evidence="4 5" key="1">
    <citation type="submission" date="2018-03" db="EMBL/GenBank/DDBJ databases">
        <title>Genomic Encyclopedia of Type Strains, Phase III (KMG-III): the genomes of soil and plant-associated and newly described type strains.</title>
        <authorList>
            <person name="Whitman W."/>
        </authorList>
    </citation>
    <scope>NUCLEOTIDE SEQUENCE [LARGE SCALE GENOMIC DNA]</scope>
    <source>
        <strain evidence="4 5">CGMCC 4.7067</strain>
    </source>
</reference>
<dbReference type="OrthoDB" id="4191603at2"/>
<feature type="binding site" evidence="3">
    <location>
        <begin position="79"/>
        <end position="81"/>
    </location>
    <ligand>
        <name>substrate</name>
    </ligand>
</feature>
<comment type="caution">
    <text evidence="4">The sequence shown here is derived from an EMBL/GenBank/DDBJ whole genome shotgun (WGS) entry which is preliminary data.</text>
</comment>
<comment type="cofactor">
    <cofactor evidence="3">
        <name>Mg(2+)</name>
        <dbReference type="ChEBI" id="CHEBI:18420"/>
    </cofactor>
    <text evidence="3">Binds 2 magnesium ions per subunit.</text>
</comment>
<dbReference type="HAMAP" id="MF_01139">
    <property type="entry name" value="ISPT"/>
    <property type="match status" value="1"/>
</dbReference>
<feature type="binding site" evidence="3">
    <location>
        <position position="51"/>
    </location>
    <ligand>
        <name>substrate</name>
    </ligand>
</feature>
<dbReference type="CDD" id="cd00475">
    <property type="entry name" value="Cis_IPPS"/>
    <property type="match status" value="1"/>
</dbReference>
<sequence>MRVPQGLYRIYARQLRRRLDPALLPRHVAVAMDGNRRWARSQGFADAGIGHRYGAEHLDDLLAWCHQLGIGHVTVYVASADNLAKRDSAEVAHLMAMVEQIVAERLTAPANPWRLHLAGRLDTVPDTTARALKDAAEATAHRDGAHLTVAIGYDGQTEIVDAVRSLLEAEADRGGDLADLAARITEGDIDAHRYTAGLPGADLIIRTSGERRLSSFLLWQSAGAELSFCDVYWPGFRHVDFLRALRDYAARRRDRLAGV</sequence>
<evidence type="ECO:0000313" key="5">
    <source>
        <dbReference type="Proteomes" id="UP000238176"/>
    </source>
</evidence>
<dbReference type="PROSITE" id="PS01066">
    <property type="entry name" value="UPP_SYNTHASE"/>
    <property type="match status" value="1"/>
</dbReference>
<evidence type="ECO:0000256" key="3">
    <source>
        <dbReference type="HAMAP-Rule" id="MF_01139"/>
    </source>
</evidence>
<comment type="similarity">
    <text evidence="2">Belongs to the UPP synthase family. Z-FPP synthase subfamily.</text>
</comment>
<dbReference type="GO" id="GO:0005886">
    <property type="term" value="C:plasma membrane"/>
    <property type="evidence" value="ECO:0007669"/>
    <property type="project" value="TreeGrafter"/>
</dbReference>
<dbReference type="RefSeq" id="WP_106365706.1">
    <property type="nucleotide sequence ID" value="NZ_PVTJ01000008.1"/>
</dbReference>
<dbReference type="InterPro" id="IPR001441">
    <property type="entry name" value="UPP_synth-like"/>
</dbReference>
<dbReference type="GO" id="GO:0033850">
    <property type="term" value="F:Z-farnesyl diphosphate synthase activity"/>
    <property type="evidence" value="ECO:0007669"/>
    <property type="project" value="TreeGrafter"/>
</dbReference>
<protein>
    <recommendedName>
        <fullName evidence="3">Isoprenyl transferase</fullName>
        <ecNumber evidence="3">2.5.1.-</ecNumber>
    </recommendedName>
</protein>
<feature type="active site" evidence="3">
    <location>
        <position position="33"/>
    </location>
</feature>
<feature type="binding site" evidence="3">
    <location>
        <position position="33"/>
    </location>
    <ligand>
        <name>Mg(2+)</name>
        <dbReference type="ChEBI" id="CHEBI:18420"/>
    </ligand>
</feature>
<comment type="subunit">
    <text evidence="3">Homodimer.</text>
</comment>
<gene>
    <name evidence="4" type="ORF">B0I28_108243</name>
</gene>
<feature type="binding site" evidence="3">
    <location>
        <position position="206"/>
    </location>
    <ligand>
        <name>substrate</name>
    </ligand>
</feature>
<dbReference type="InterPro" id="IPR018520">
    <property type="entry name" value="UPP_synth-like_CS"/>
</dbReference>
<dbReference type="SUPFAM" id="SSF64005">
    <property type="entry name" value="Undecaprenyl diphosphate synthase"/>
    <property type="match status" value="1"/>
</dbReference>
<dbReference type="Proteomes" id="UP000238176">
    <property type="component" value="Unassembled WGS sequence"/>
</dbReference>
<keyword evidence="1 3" id="KW-0808">Transferase</keyword>
<evidence type="ECO:0000256" key="1">
    <source>
        <dbReference type="ARBA" id="ARBA00022679"/>
    </source>
</evidence>
<dbReference type="AlphaFoldDB" id="A0A2T0UG99"/>
<keyword evidence="3" id="KW-0460">Magnesium</keyword>
<feature type="binding site" evidence="3">
    <location>
        <begin position="212"/>
        <end position="214"/>
    </location>
    <ligand>
        <name>substrate</name>
    </ligand>
</feature>
<feature type="binding site" evidence="3">
    <location>
        <position position="38"/>
    </location>
    <ligand>
        <name>substrate</name>
    </ligand>
</feature>
<dbReference type="PANTHER" id="PTHR10291:SF43">
    <property type="entry name" value="DEHYDRODOLICHYL DIPHOSPHATE SYNTHASE COMPLEX SUBUNIT DHDDS"/>
    <property type="match status" value="1"/>
</dbReference>
<feature type="binding site" evidence="3">
    <location>
        <position position="225"/>
    </location>
    <ligand>
        <name>Mg(2+)</name>
        <dbReference type="ChEBI" id="CHEBI:18420"/>
    </ligand>
</feature>
<dbReference type="Pfam" id="PF01255">
    <property type="entry name" value="Prenyltransf"/>
    <property type="match status" value="1"/>
</dbReference>
<dbReference type="PANTHER" id="PTHR10291">
    <property type="entry name" value="DEHYDRODOLICHYL DIPHOSPHATE SYNTHASE FAMILY MEMBER"/>
    <property type="match status" value="1"/>
</dbReference>
<feature type="active site" description="Proton acceptor" evidence="3">
    <location>
        <position position="82"/>
    </location>
</feature>
<comment type="function">
    <text evidence="3">Catalyzes the condensation of isopentenyl diphosphate (IPP) with allylic pyrophosphates generating different type of terpenoids.</text>
</comment>
<name>A0A2T0UG99_9ACTN</name>
<keyword evidence="5" id="KW-1185">Reference proteome</keyword>
<proteinExistence type="inferred from homology"/>
<dbReference type="Gene3D" id="3.40.1180.10">
    <property type="entry name" value="Decaprenyl diphosphate synthase-like"/>
    <property type="match status" value="1"/>
</dbReference>
<dbReference type="GO" id="GO:0000287">
    <property type="term" value="F:magnesium ion binding"/>
    <property type="evidence" value="ECO:0007669"/>
    <property type="project" value="UniProtKB-UniRule"/>
</dbReference>
<feature type="binding site" evidence="3">
    <location>
        <begin position="34"/>
        <end position="37"/>
    </location>
    <ligand>
        <name>substrate</name>
    </ligand>
</feature>
<dbReference type="GO" id="GO:0016094">
    <property type="term" value="P:polyprenol biosynthetic process"/>
    <property type="evidence" value="ECO:0007669"/>
    <property type="project" value="TreeGrafter"/>
</dbReference>
<dbReference type="EMBL" id="PVTJ01000008">
    <property type="protein sequence ID" value="PRY56932.1"/>
    <property type="molecule type" value="Genomic_DNA"/>
</dbReference>
<dbReference type="EC" id="2.5.1.-" evidence="3"/>
<dbReference type="InterPro" id="IPR036424">
    <property type="entry name" value="UPP_synth-like_sf"/>
</dbReference>
<dbReference type="GO" id="GO:0045547">
    <property type="term" value="F:ditrans,polycis-polyprenyl diphosphate synthase [(2E,6E)-farnesyl diphosphate specific] activity"/>
    <property type="evidence" value="ECO:0007669"/>
    <property type="project" value="TreeGrafter"/>
</dbReference>
<keyword evidence="3" id="KW-0479">Metal-binding</keyword>
<dbReference type="NCBIfam" id="TIGR00055">
    <property type="entry name" value="uppS"/>
    <property type="match status" value="1"/>
</dbReference>
<evidence type="ECO:0000313" key="4">
    <source>
        <dbReference type="EMBL" id="PRY56932.1"/>
    </source>
</evidence>
<feature type="binding site" evidence="3">
    <location>
        <position position="86"/>
    </location>
    <ligand>
        <name>substrate</name>
    </ligand>
</feature>
<comment type="caution">
    <text evidence="3">Lacks conserved residue(s) required for the propagation of feature annotation.</text>
</comment>
<evidence type="ECO:0000256" key="2">
    <source>
        <dbReference type="ARBA" id="ARBA00038453"/>
    </source>
</evidence>
<organism evidence="4 5">
    <name type="scientific">Glycomyces artemisiae</name>
    <dbReference type="NCBI Taxonomy" id="1076443"/>
    <lineage>
        <taxon>Bacteria</taxon>
        <taxon>Bacillati</taxon>
        <taxon>Actinomycetota</taxon>
        <taxon>Actinomycetes</taxon>
        <taxon>Glycomycetales</taxon>
        <taxon>Glycomycetaceae</taxon>
        <taxon>Glycomyces</taxon>
    </lineage>
</organism>
<accession>A0A2T0UG99</accession>